<evidence type="ECO:0000313" key="2">
    <source>
        <dbReference type="Proteomes" id="UP000324800"/>
    </source>
</evidence>
<protein>
    <submittedName>
        <fullName evidence="1">Uncharacterized protein</fullName>
    </submittedName>
</protein>
<accession>A0A5J4VM73</accession>
<dbReference type="EMBL" id="SNRW01006108">
    <property type="protein sequence ID" value="KAA6383712.1"/>
    <property type="molecule type" value="Genomic_DNA"/>
</dbReference>
<comment type="caution">
    <text evidence="1">The sequence shown here is derived from an EMBL/GenBank/DDBJ whole genome shotgun (WGS) entry which is preliminary data.</text>
</comment>
<dbReference type="Proteomes" id="UP000324800">
    <property type="component" value="Unassembled WGS sequence"/>
</dbReference>
<proteinExistence type="predicted"/>
<name>A0A5J4VM73_9EUKA</name>
<reference evidence="1 2" key="1">
    <citation type="submission" date="2019-03" db="EMBL/GenBank/DDBJ databases">
        <title>Single cell metagenomics reveals metabolic interactions within the superorganism composed of flagellate Streblomastix strix and complex community of Bacteroidetes bacteria on its surface.</title>
        <authorList>
            <person name="Treitli S.C."/>
            <person name="Kolisko M."/>
            <person name="Husnik F."/>
            <person name="Keeling P."/>
            <person name="Hampl V."/>
        </authorList>
    </citation>
    <scope>NUCLEOTIDE SEQUENCE [LARGE SCALE GENOMIC DNA]</scope>
    <source>
        <strain evidence="1">ST1C</strain>
    </source>
</reference>
<dbReference type="AlphaFoldDB" id="A0A5J4VM73"/>
<sequence length="122" mass="14250">MGLKDKAVSQPIERMRLASELHQEKPAQIIGAHSALSDINQGCKYERMWNHATNQQQFGLTKMRRKMPQELDTEIQLSTRVSLRTLRNTAVRKTISNGQNPFNEIENRHYYNQFQHQQTNEA</sequence>
<evidence type="ECO:0000313" key="1">
    <source>
        <dbReference type="EMBL" id="KAA6383712.1"/>
    </source>
</evidence>
<gene>
    <name evidence="1" type="ORF">EZS28_020759</name>
</gene>
<organism evidence="1 2">
    <name type="scientific">Streblomastix strix</name>
    <dbReference type="NCBI Taxonomy" id="222440"/>
    <lineage>
        <taxon>Eukaryota</taxon>
        <taxon>Metamonada</taxon>
        <taxon>Preaxostyla</taxon>
        <taxon>Oxymonadida</taxon>
        <taxon>Streblomastigidae</taxon>
        <taxon>Streblomastix</taxon>
    </lineage>
</organism>